<feature type="active site" evidence="6">
    <location>
        <position position="296"/>
    </location>
</feature>
<comment type="similarity">
    <text evidence="7">Belongs to the aldehyde dehydrogenase family.</text>
</comment>
<evidence type="ECO:0000256" key="6">
    <source>
        <dbReference type="PROSITE-ProRule" id="PRU10007"/>
    </source>
</evidence>
<comment type="caution">
    <text evidence="9">The sequence shown here is derived from an EMBL/GenBank/DDBJ whole genome shotgun (WGS) entry which is preliminary data.</text>
</comment>
<evidence type="ECO:0000256" key="3">
    <source>
        <dbReference type="ARBA" id="ARBA00023002"/>
    </source>
</evidence>
<accession>A0A0R2CMY2</accession>
<dbReference type="PANTHER" id="PTHR42862:SF1">
    <property type="entry name" value="DELTA-1-PYRROLINE-5-CARBOXYLATE DEHYDROGENASE 2, ISOFORM A-RELATED"/>
    <property type="match status" value="1"/>
</dbReference>
<dbReference type="InterPro" id="IPR016160">
    <property type="entry name" value="Ald_DH_CS_CYS"/>
</dbReference>
<dbReference type="GO" id="GO:0010133">
    <property type="term" value="P:L-proline catabolic process to L-glutamate"/>
    <property type="evidence" value="ECO:0007669"/>
    <property type="project" value="TreeGrafter"/>
</dbReference>
<dbReference type="FunFam" id="3.40.309.10:FF:000005">
    <property type="entry name" value="1-pyrroline-5-carboxylate dehydrogenase 1"/>
    <property type="match status" value="1"/>
</dbReference>
<dbReference type="InterPro" id="IPR016162">
    <property type="entry name" value="Ald_DH_N"/>
</dbReference>
<reference evidence="9 10" key="1">
    <citation type="journal article" date="2015" name="Genome Announc.">
        <title>Expanding the biotechnology potential of lactobacilli through comparative genomics of 213 strains and associated genera.</title>
        <authorList>
            <person name="Sun Z."/>
            <person name="Harris H.M."/>
            <person name="McCann A."/>
            <person name="Guo C."/>
            <person name="Argimon S."/>
            <person name="Zhang W."/>
            <person name="Yang X."/>
            <person name="Jeffery I.B."/>
            <person name="Cooney J.C."/>
            <person name="Kagawa T.F."/>
            <person name="Liu W."/>
            <person name="Song Y."/>
            <person name="Salvetti E."/>
            <person name="Wrobel A."/>
            <person name="Rasinkangas P."/>
            <person name="Parkhill J."/>
            <person name="Rea M.C."/>
            <person name="O'Sullivan O."/>
            <person name="Ritari J."/>
            <person name="Douillard F.P."/>
            <person name="Paul Ross R."/>
            <person name="Yang R."/>
            <person name="Briner A.E."/>
            <person name="Felis G.E."/>
            <person name="de Vos W.M."/>
            <person name="Barrangou R."/>
            <person name="Klaenhammer T.R."/>
            <person name="Caufield P.W."/>
            <person name="Cui Y."/>
            <person name="Zhang H."/>
            <person name="O'Toole P.W."/>
        </authorList>
    </citation>
    <scope>NUCLEOTIDE SEQUENCE [LARGE SCALE GENOMIC DNA]</scope>
    <source>
        <strain evidence="9 10">DSM 22689</strain>
    </source>
</reference>
<dbReference type="InterPro" id="IPR029510">
    <property type="entry name" value="Ald_DH_CS_GLU"/>
</dbReference>
<evidence type="ECO:0000313" key="10">
    <source>
        <dbReference type="Proteomes" id="UP000051586"/>
    </source>
</evidence>
<feature type="domain" description="Aldehyde dehydrogenase" evidence="8">
    <location>
        <begin position="59"/>
        <end position="522"/>
    </location>
</feature>
<protein>
    <recommendedName>
        <fullName evidence="2">L-glutamate gamma-semialdehyde dehydrogenase</fullName>
        <ecNumber evidence="2">1.2.1.88</ecNumber>
    </recommendedName>
</protein>
<evidence type="ECO:0000256" key="2">
    <source>
        <dbReference type="ARBA" id="ARBA00012884"/>
    </source>
</evidence>
<dbReference type="STRING" id="1423745.GCA_001311215_01219"/>
<evidence type="ECO:0000256" key="7">
    <source>
        <dbReference type="RuleBase" id="RU003345"/>
    </source>
</evidence>
<evidence type="ECO:0000259" key="8">
    <source>
        <dbReference type="Pfam" id="PF00171"/>
    </source>
</evidence>
<dbReference type="AlphaFoldDB" id="A0A0R2CMY2"/>
<dbReference type="Pfam" id="PF00171">
    <property type="entry name" value="Aldedh"/>
    <property type="match status" value="1"/>
</dbReference>
<dbReference type="PROSITE" id="PS00070">
    <property type="entry name" value="ALDEHYDE_DEHYDR_CYS"/>
    <property type="match status" value="1"/>
</dbReference>
<dbReference type="InterPro" id="IPR016161">
    <property type="entry name" value="Ald_DH/histidinol_DH"/>
</dbReference>
<dbReference type="PROSITE" id="PS00687">
    <property type="entry name" value="ALDEHYDE_DEHYDR_GLU"/>
    <property type="match status" value="1"/>
</dbReference>
<dbReference type="InterPro" id="IPR016163">
    <property type="entry name" value="Ald_DH_C"/>
</dbReference>
<dbReference type="Proteomes" id="UP000051586">
    <property type="component" value="Unassembled WGS sequence"/>
</dbReference>
<evidence type="ECO:0000313" key="9">
    <source>
        <dbReference type="EMBL" id="KRM91316.1"/>
    </source>
</evidence>
<proteinExistence type="inferred from homology"/>
<dbReference type="PATRIC" id="fig|1423745.4.peg.1099"/>
<dbReference type="Gene3D" id="3.40.605.10">
    <property type="entry name" value="Aldehyde Dehydrogenase, Chain A, domain 1"/>
    <property type="match status" value="1"/>
</dbReference>
<name>A0A0R2CMY2_9LACO</name>
<evidence type="ECO:0000256" key="1">
    <source>
        <dbReference type="ARBA" id="ARBA00004786"/>
    </source>
</evidence>
<dbReference type="GO" id="GO:0003842">
    <property type="term" value="F:L-glutamate gamma-semialdehyde dehydrogenase activity"/>
    <property type="evidence" value="ECO:0007669"/>
    <property type="project" value="UniProtKB-EC"/>
</dbReference>
<comment type="pathway">
    <text evidence="1">Amino-acid degradation; L-proline degradation into L-glutamate; L-glutamate from L-proline: step 2/2.</text>
</comment>
<dbReference type="EC" id="1.2.1.88" evidence="2"/>
<dbReference type="InterPro" id="IPR050485">
    <property type="entry name" value="Proline_metab_enzyme"/>
</dbReference>
<dbReference type="InterPro" id="IPR015590">
    <property type="entry name" value="Aldehyde_DH_dom"/>
</dbReference>
<gene>
    <name evidence="9" type="ORF">FC87_GL001036</name>
</gene>
<dbReference type="GO" id="GO:0009898">
    <property type="term" value="C:cytoplasmic side of plasma membrane"/>
    <property type="evidence" value="ECO:0007669"/>
    <property type="project" value="TreeGrafter"/>
</dbReference>
<dbReference type="SUPFAM" id="SSF53720">
    <property type="entry name" value="ALDH-like"/>
    <property type="match status" value="1"/>
</dbReference>
<keyword evidence="4" id="KW-0520">NAD</keyword>
<dbReference type="PANTHER" id="PTHR42862">
    <property type="entry name" value="DELTA-1-PYRROLINE-5-CARBOXYLATE DEHYDROGENASE 1, ISOFORM A-RELATED"/>
    <property type="match status" value="1"/>
</dbReference>
<evidence type="ECO:0000256" key="5">
    <source>
        <dbReference type="ARBA" id="ARBA00048142"/>
    </source>
</evidence>
<organism evidence="9 10">
    <name type="scientific">Fructilactobacillus florum DSM 22689 = JCM 16035</name>
    <dbReference type="NCBI Taxonomy" id="1423745"/>
    <lineage>
        <taxon>Bacteria</taxon>
        <taxon>Bacillati</taxon>
        <taxon>Bacillota</taxon>
        <taxon>Bacilli</taxon>
        <taxon>Lactobacillales</taxon>
        <taxon>Lactobacillaceae</taxon>
        <taxon>Fructilactobacillus</taxon>
    </lineage>
</organism>
<keyword evidence="3 7" id="KW-0560">Oxidoreductase</keyword>
<dbReference type="Gene3D" id="3.40.309.10">
    <property type="entry name" value="Aldehyde Dehydrogenase, Chain A, domain 2"/>
    <property type="match status" value="1"/>
</dbReference>
<evidence type="ECO:0000256" key="4">
    <source>
        <dbReference type="ARBA" id="ARBA00023027"/>
    </source>
</evidence>
<dbReference type="GO" id="GO:0004657">
    <property type="term" value="F:proline dehydrogenase activity"/>
    <property type="evidence" value="ECO:0007669"/>
    <property type="project" value="UniProtKB-ARBA"/>
</dbReference>
<comment type="catalytic activity">
    <reaction evidence="5">
        <text>L-glutamate 5-semialdehyde + NAD(+) + H2O = L-glutamate + NADH + 2 H(+)</text>
        <dbReference type="Rhea" id="RHEA:30235"/>
        <dbReference type="ChEBI" id="CHEBI:15377"/>
        <dbReference type="ChEBI" id="CHEBI:15378"/>
        <dbReference type="ChEBI" id="CHEBI:29985"/>
        <dbReference type="ChEBI" id="CHEBI:57540"/>
        <dbReference type="ChEBI" id="CHEBI:57945"/>
        <dbReference type="ChEBI" id="CHEBI:58066"/>
        <dbReference type="EC" id="1.2.1.88"/>
    </reaction>
</comment>
<dbReference type="EMBL" id="AYZI01000006">
    <property type="protein sequence ID" value="KRM91316.1"/>
    <property type="molecule type" value="Genomic_DNA"/>
</dbReference>
<sequence length="527" mass="57495">MSLTTILGDSTMNFVNEPELDLTQEAVQKHLQQAFAQLDATDTPDIPLVIGGKRIYTDETLASVNPAQKSEVVGNLSLAQPAQIDDALAAGRRAFQEWKFISVADRNQLATKLVNLVREHRYELIAIIVEESGKNVGEADGEICELIDFIHAYMIGMEQLKDGLDYLVPSPVESREARYLPLGVGAAIAPWNFPLAILGGMVMGAVLAGNAMIMKPSSDTAVVGYRLFELMEQAGFPTGLINFITGKNAEMGDYLVKHPKLRFINFTGSKQVGLHINQLAATPQPGQIWIKRVVAEMGGKNAIIVDDDADLDQAAAGIISSAFTMQGQKCSANSRLIVLDSVYDQLLAKVETRMKALNHDPARANGDVGPVIAKRAFDKITSYIDYGKDNPEQNTLLVGGNYDDTQGWFIEPTLFEVTATSRIFNEEIFGPVLGVIKVSSFEEALQLANDTAYGLTGSLYSKNQAHIKTVVDDWYVGNLYINRKTTGAVVYQHPFGGFNLSGTDGKTGTTNYVQQFLELQSVTNHHG</sequence>